<dbReference type="AlphaFoldDB" id="A0A427AY71"/>
<organism evidence="1 2">
    <name type="scientific">Ensete ventricosum</name>
    <name type="common">Abyssinian banana</name>
    <name type="synonym">Musa ensete</name>
    <dbReference type="NCBI Taxonomy" id="4639"/>
    <lineage>
        <taxon>Eukaryota</taxon>
        <taxon>Viridiplantae</taxon>
        <taxon>Streptophyta</taxon>
        <taxon>Embryophyta</taxon>
        <taxon>Tracheophyta</taxon>
        <taxon>Spermatophyta</taxon>
        <taxon>Magnoliopsida</taxon>
        <taxon>Liliopsida</taxon>
        <taxon>Zingiberales</taxon>
        <taxon>Musaceae</taxon>
        <taxon>Ensete</taxon>
    </lineage>
</organism>
<dbReference type="EMBL" id="AMZH03000967">
    <property type="protein sequence ID" value="RRT81208.1"/>
    <property type="molecule type" value="Genomic_DNA"/>
</dbReference>
<sequence length="86" mass="9696">MRGKRGGEATTVSMQRMEKVLHQSHIGFLTQLKRLHIKELVAIEDPKFPPLLAEFLEVFAESKGALQANHVSDGTCDMLRNPFAYD</sequence>
<name>A0A427AY71_ENSVE</name>
<comment type="caution">
    <text evidence="1">The sequence shown here is derived from an EMBL/GenBank/DDBJ whole genome shotgun (WGS) entry which is preliminary data.</text>
</comment>
<gene>
    <name evidence="1" type="ORF">B296_00018997</name>
</gene>
<evidence type="ECO:0000313" key="2">
    <source>
        <dbReference type="Proteomes" id="UP000287651"/>
    </source>
</evidence>
<proteinExistence type="predicted"/>
<reference evidence="1 2" key="1">
    <citation type="journal article" date="2014" name="Agronomy (Basel)">
        <title>A Draft Genome Sequence for Ensete ventricosum, the Drought-Tolerant Tree Against Hunger.</title>
        <authorList>
            <person name="Harrison J."/>
            <person name="Moore K.A."/>
            <person name="Paszkiewicz K."/>
            <person name="Jones T."/>
            <person name="Grant M."/>
            <person name="Ambacheew D."/>
            <person name="Muzemil S."/>
            <person name="Studholme D.J."/>
        </authorList>
    </citation>
    <scope>NUCLEOTIDE SEQUENCE [LARGE SCALE GENOMIC DNA]</scope>
</reference>
<dbReference type="Proteomes" id="UP000287651">
    <property type="component" value="Unassembled WGS sequence"/>
</dbReference>
<accession>A0A427AY71</accession>
<evidence type="ECO:0000313" key="1">
    <source>
        <dbReference type="EMBL" id="RRT81208.1"/>
    </source>
</evidence>
<protein>
    <submittedName>
        <fullName evidence="1">Uncharacterized protein</fullName>
    </submittedName>
</protein>